<dbReference type="STRING" id="1797715.A3D81_01110"/>
<dbReference type="InterPro" id="IPR029044">
    <property type="entry name" value="Nucleotide-diphossugar_trans"/>
</dbReference>
<protein>
    <recommendedName>
        <fullName evidence="1">Glycosyltransferase 2-like domain-containing protein</fullName>
    </recommendedName>
</protein>
<proteinExistence type="predicted"/>
<dbReference type="PANTHER" id="PTHR43685">
    <property type="entry name" value="GLYCOSYLTRANSFERASE"/>
    <property type="match status" value="1"/>
</dbReference>
<dbReference type="Proteomes" id="UP000178492">
    <property type="component" value="Unassembled WGS sequence"/>
</dbReference>
<gene>
    <name evidence="2" type="ORF">A3D81_01110</name>
</gene>
<dbReference type="InterPro" id="IPR001173">
    <property type="entry name" value="Glyco_trans_2-like"/>
</dbReference>
<evidence type="ECO:0000313" key="3">
    <source>
        <dbReference type="Proteomes" id="UP000178492"/>
    </source>
</evidence>
<dbReference type="InterPro" id="IPR050834">
    <property type="entry name" value="Glycosyltransf_2"/>
</dbReference>
<evidence type="ECO:0000313" key="2">
    <source>
        <dbReference type="EMBL" id="OGD91382.1"/>
    </source>
</evidence>
<reference evidence="2 3" key="1">
    <citation type="journal article" date="2016" name="Nat. Commun.">
        <title>Thousands of microbial genomes shed light on interconnected biogeochemical processes in an aquifer system.</title>
        <authorList>
            <person name="Anantharaman K."/>
            <person name="Brown C.T."/>
            <person name="Hug L.A."/>
            <person name="Sharon I."/>
            <person name="Castelle C.J."/>
            <person name="Probst A.J."/>
            <person name="Thomas B.C."/>
            <person name="Singh A."/>
            <person name="Wilkins M.J."/>
            <person name="Karaoz U."/>
            <person name="Brodie E.L."/>
            <person name="Williams K.H."/>
            <person name="Hubbard S.S."/>
            <person name="Banfield J.F."/>
        </authorList>
    </citation>
    <scope>NUCLEOTIDE SEQUENCE [LARGE SCALE GENOMIC DNA]</scope>
</reference>
<comment type="caution">
    <text evidence="2">The sequence shown here is derived from an EMBL/GenBank/DDBJ whole genome shotgun (WGS) entry which is preliminary data.</text>
</comment>
<accession>A0A1F5GHP4</accession>
<dbReference type="PANTHER" id="PTHR43685:SF2">
    <property type="entry name" value="GLYCOSYLTRANSFERASE 2-LIKE DOMAIN-CONTAINING PROTEIN"/>
    <property type="match status" value="1"/>
</dbReference>
<organism evidence="2 3">
    <name type="scientific">Candidatus Curtissbacteria bacterium RIFCSPHIGHO2_02_FULL_40_17</name>
    <dbReference type="NCBI Taxonomy" id="1797715"/>
    <lineage>
        <taxon>Bacteria</taxon>
        <taxon>Candidatus Curtissiibacteriota</taxon>
    </lineage>
</organism>
<sequence>MKVSIIIRAFNNEKTLERAIKSSLGQNYPEEDFEVVVVNDGSTDKTLEIIKKFASVKNLRIVNQENQGHAQAANTGILSSQGDYIVFLDGDDEFDPDLLSQEAEVLDSSSSVDFVYCDYIEEYKGNKKTVSPKNIFESVMIGVMMRRKRVLDEGLYNPNITFIEYDLFLRTLGKWNGQHINKSLFTYHRDTQSITAKQSKVIAGIKELEELHPNKLIEISQIRSYLLPKSHGKSY</sequence>
<dbReference type="AlphaFoldDB" id="A0A1F5GHP4"/>
<dbReference type="Pfam" id="PF00535">
    <property type="entry name" value="Glycos_transf_2"/>
    <property type="match status" value="1"/>
</dbReference>
<feature type="domain" description="Glycosyltransferase 2-like" evidence="1">
    <location>
        <begin position="4"/>
        <end position="134"/>
    </location>
</feature>
<dbReference type="EMBL" id="MFBE01000015">
    <property type="protein sequence ID" value="OGD91382.1"/>
    <property type="molecule type" value="Genomic_DNA"/>
</dbReference>
<dbReference type="CDD" id="cd00761">
    <property type="entry name" value="Glyco_tranf_GTA_type"/>
    <property type="match status" value="1"/>
</dbReference>
<evidence type="ECO:0000259" key="1">
    <source>
        <dbReference type="Pfam" id="PF00535"/>
    </source>
</evidence>
<dbReference type="Gene3D" id="3.90.550.10">
    <property type="entry name" value="Spore Coat Polysaccharide Biosynthesis Protein SpsA, Chain A"/>
    <property type="match status" value="1"/>
</dbReference>
<name>A0A1F5GHP4_9BACT</name>
<dbReference type="SUPFAM" id="SSF53448">
    <property type="entry name" value="Nucleotide-diphospho-sugar transferases"/>
    <property type="match status" value="1"/>
</dbReference>